<evidence type="ECO:0000256" key="1">
    <source>
        <dbReference type="SAM" id="SignalP"/>
    </source>
</evidence>
<organism evidence="2 3">
    <name type="scientific">Actinophytocola xinjiangensis</name>
    <dbReference type="NCBI Taxonomy" id="485602"/>
    <lineage>
        <taxon>Bacteria</taxon>
        <taxon>Bacillati</taxon>
        <taxon>Actinomycetota</taxon>
        <taxon>Actinomycetes</taxon>
        <taxon>Pseudonocardiales</taxon>
        <taxon>Pseudonocardiaceae</taxon>
    </lineage>
</organism>
<dbReference type="PROSITE" id="PS51257">
    <property type="entry name" value="PROKAR_LIPOPROTEIN"/>
    <property type="match status" value="1"/>
</dbReference>
<evidence type="ECO:0000313" key="3">
    <source>
        <dbReference type="Proteomes" id="UP000185696"/>
    </source>
</evidence>
<sequence length="226" mass="23013">MKFLCALVFCVVAAGCSAGCSAPPAADDPAGVAPPATISTYASTEAPAPPAEVARANRDVARAAVPARVPGFTPAGAGEAVLRLCPSLSRVVPADLVHAFGVWSGTGRDAGRSLAVTAVLDPENAPADQLLATLLPSDCPAQVDGVHYVFDRQPIERSDGWTGVLNTILATDQATGERSYEAAYLLSKGDALLNVVAGRAGRATFDPSVDQTAADTVERAIAAFAV</sequence>
<keyword evidence="3" id="KW-1185">Reference proteome</keyword>
<evidence type="ECO:0008006" key="4">
    <source>
        <dbReference type="Google" id="ProtNLM"/>
    </source>
</evidence>
<dbReference type="AlphaFoldDB" id="A0A7Z0WIU6"/>
<feature type="signal peptide" evidence="1">
    <location>
        <begin position="1"/>
        <end position="22"/>
    </location>
</feature>
<comment type="caution">
    <text evidence="2">The sequence shown here is derived from an EMBL/GenBank/DDBJ whole genome shotgun (WGS) entry which is preliminary data.</text>
</comment>
<proteinExistence type="predicted"/>
<dbReference type="Proteomes" id="UP000185696">
    <property type="component" value="Unassembled WGS sequence"/>
</dbReference>
<dbReference type="RefSeq" id="WP_075135333.1">
    <property type="nucleotide sequence ID" value="NZ_MSIF01000013.1"/>
</dbReference>
<dbReference type="EMBL" id="MSIF01000013">
    <property type="protein sequence ID" value="OLF08029.1"/>
    <property type="molecule type" value="Genomic_DNA"/>
</dbReference>
<feature type="chain" id="PRO_5038970409" description="PknH-like protein" evidence="1">
    <location>
        <begin position="23"/>
        <end position="226"/>
    </location>
</feature>
<evidence type="ECO:0000313" key="2">
    <source>
        <dbReference type="EMBL" id="OLF08029.1"/>
    </source>
</evidence>
<reference evidence="2 3" key="1">
    <citation type="submission" date="2016-12" db="EMBL/GenBank/DDBJ databases">
        <title>The draft genome sequence of Actinophytocola xinjiangensis.</title>
        <authorList>
            <person name="Wang W."/>
            <person name="Yuan L."/>
        </authorList>
    </citation>
    <scope>NUCLEOTIDE SEQUENCE [LARGE SCALE GENOMIC DNA]</scope>
    <source>
        <strain evidence="2 3">CGMCC 4.4663</strain>
    </source>
</reference>
<protein>
    <recommendedName>
        <fullName evidence="4">PknH-like protein</fullName>
    </recommendedName>
</protein>
<dbReference type="OrthoDB" id="9888686at2"/>
<keyword evidence="1" id="KW-0732">Signal</keyword>
<name>A0A7Z0WIU6_9PSEU</name>
<gene>
    <name evidence="2" type="ORF">BLA60_24470</name>
</gene>
<accession>A0A7Z0WIU6</accession>